<dbReference type="SUPFAM" id="SSF52540">
    <property type="entry name" value="P-loop containing nucleoside triphosphate hydrolases"/>
    <property type="match status" value="1"/>
</dbReference>
<organism evidence="1 2">
    <name type="scientific">[Myrmecia] bisecta</name>
    <dbReference type="NCBI Taxonomy" id="41462"/>
    <lineage>
        <taxon>Eukaryota</taxon>
        <taxon>Viridiplantae</taxon>
        <taxon>Chlorophyta</taxon>
        <taxon>core chlorophytes</taxon>
        <taxon>Trebouxiophyceae</taxon>
        <taxon>Trebouxiales</taxon>
        <taxon>Trebouxiaceae</taxon>
        <taxon>Myrmecia</taxon>
    </lineage>
</organism>
<dbReference type="AlphaFoldDB" id="A0AAW1Q3L0"/>
<protein>
    <submittedName>
        <fullName evidence="1">Uncharacterized protein</fullName>
    </submittedName>
</protein>
<dbReference type="InterPro" id="IPR027417">
    <property type="entry name" value="P-loop_NTPase"/>
</dbReference>
<keyword evidence="2" id="KW-1185">Reference proteome</keyword>
<dbReference type="Proteomes" id="UP001489004">
    <property type="component" value="Unassembled WGS sequence"/>
</dbReference>
<gene>
    <name evidence="1" type="ORF">WJX72_002760</name>
</gene>
<proteinExistence type="predicted"/>
<reference evidence="1 2" key="1">
    <citation type="journal article" date="2024" name="Nat. Commun.">
        <title>Phylogenomics reveals the evolutionary origins of lichenization in chlorophyte algae.</title>
        <authorList>
            <person name="Puginier C."/>
            <person name="Libourel C."/>
            <person name="Otte J."/>
            <person name="Skaloud P."/>
            <person name="Haon M."/>
            <person name="Grisel S."/>
            <person name="Petersen M."/>
            <person name="Berrin J.G."/>
            <person name="Delaux P.M."/>
            <person name="Dal Grande F."/>
            <person name="Keller J."/>
        </authorList>
    </citation>
    <scope>NUCLEOTIDE SEQUENCE [LARGE SCALE GENOMIC DNA]</scope>
    <source>
        <strain evidence="1 2">SAG 2043</strain>
    </source>
</reference>
<dbReference type="EMBL" id="JALJOR010000006">
    <property type="protein sequence ID" value="KAK9815386.1"/>
    <property type="molecule type" value="Genomic_DNA"/>
</dbReference>
<sequence>MRLQEYERLLDKLMLFKPPCELSTINIVLFGGVGAGKPSLVSTLDSLFKGRMSRRAPHGQGMGSYTRTLQKYSFTVPNPDTAPFTLWDSAGWTSSDYKTGELGFTLDGNLPHGFDLSAACWPTSRGFVARPKLADHQLRVCGAV</sequence>
<accession>A0AAW1Q3L0</accession>
<comment type="caution">
    <text evidence="1">The sequence shown here is derived from an EMBL/GenBank/DDBJ whole genome shotgun (WGS) entry which is preliminary data.</text>
</comment>
<evidence type="ECO:0000313" key="2">
    <source>
        <dbReference type="Proteomes" id="UP001489004"/>
    </source>
</evidence>
<evidence type="ECO:0000313" key="1">
    <source>
        <dbReference type="EMBL" id="KAK9815386.1"/>
    </source>
</evidence>
<name>A0AAW1Q3L0_9CHLO</name>
<dbReference type="Gene3D" id="3.40.50.300">
    <property type="entry name" value="P-loop containing nucleotide triphosphate hydrolases"/>
    <property type="match status" value="1"/>
</dbReference>